<dbReference type="EMBL" id="JAYGJQ010000001">
    <property type="protein sequence ID" value="MEA9355188.1"/>
    <property type="molecule type" value="Genomic_DNA"/>
</dbReference>
<reference evidence="1 2" key="1">
    <citation type="submission" date="2023-11" db="EMBL/GenBank/DDBJ databases">
        <title>A Novel Polar Bacteriovorax (B. antarcticus) Isolated from the Biocrust in Antarctica.</title>
        <authorList>
            <person name="Mun W."/>
            <person name="Choi S.Y."/>
            <person name="Mitchell R.J."/>
        </authorList>
    </citation>
    <scope>NUCLEOTIDE SEQUENCE [LARGE SCALE GENOMIC DNA]</scope>
    <source>
        <strain evidence="1 2">PP10</strain>
    </source>
</reference>
<dbReference type="Proteomes" id="UP001302274">
    <property type="component" value="Unassembled WGS sequence"/>
</dbReference>
<sequence length="274" mass="30782">MKTMIMMNAKNLHDCLKFRQSMCALFATLTFSYAGVIHSEDSKTEKAKTYKVERKPAAVDEEVLTVPLSSDESFFTNDNMFAEDDAGVMKDMKASLHGWETTEEYARVWNLQDTGLYNTPTTSQKAKYISKKMLRYADKRFSGEMRRADEGSTLHSMSKVEKNLRPNAAVNVSKNFGFKFKARVLQGKAIVDVKNPWVECNATVGVNGKAKLITRKEFKEVGMASGAEFSVNDSTFLTYIDQQVTDNVKARISNTSGVDADSRLEMMASFPFNL</sequence>
<dbReference type="RefSeq" id="WP_323574676.1">
    <property type="nucleotide sequence ID" value="NZ_JAYGJQ010000001.1"/>
</dbReference>
<evidence type="ECO:0000313" key="2">
    <source>
        <dbReference type="Proteomes" id="UP001302274"/>
    </source>
</evidence>
<name>A0ABU5VQ67_9BACT</name>
<comment type="caution">
    <text evidence="1">The sequence shown here is derived from an EMBL/GenBank/DDBJ whole genome shotgun (WGS) entry which is preliminary data.</text>
</comment>
<organism evidence="1 2">
    <name type="scientific">Bacteriovorax antarcticus</name>
    <dbReference type="NCBI Taxonomy" id="3088717"/>
    <lineage>
        <taxon>Bacteria</taxon>
        <taxon>Pseudomonadati</taxon>
        <taxon>Bdellovibrionota</taxon>
        <taxon>Bacteriovoracia</taxon>
        <taxon>Bacteriovoracales</taxon>
        <taxon>Bacteriovoracaceae</taxon>
        <taxon>Bacteriovorax</taxon>
    </lineage>
</organism>
<evidence type="ECO:0000313" key="1">
    <source>
        <dbReference type="EMBL" id="MEA9355188.1"/>
    </source>
</evidence>
<gene>
    <name evidence="1" type="ORF">SHI21_03205</name>
</gene>
<protein>
    <submittedName>
        <fullName evidence="1">Uncharacterized protein</fullName>
    </submittedName>
</protein>
<proteinExistence type="predicted"/>
<keyword evidence="2" id="KW-1185">Reference proteome</keyword>
<accession>A0ABU5VQ67</accession>